<dbReference type="CDD" id="cd01741">
    <property type="entry name" value="GATase1_1"/>
    <property type="match status" value="1"/>
</dbReference>
<dbReference type="RefSeq" id="WP_045922783.1">
    <property type="nucleotide sequence ID" value="NZ_JBHTHW010000008.1"/>
</dbReference>
<dbReference type="SUPFAM" id="SSF52317">
    <property type="entry name" value="Class I glutamine amidotransferase-like"/>
    <property type="match status" value="1"/>
</dbReference>
<dbReference type="GO" id="GO:0016740">
    <property type="term" value="F:transferase activity"/>
    <property type="evidence" value="ECO:0007669"/>
    <property type="project" value="UniProtKB-KW"/>
</dbReference>
<dbReference type="Pfam" id="PF00117">
    <property type="entry name" value="GATase"/>
    <property type="match status" value="1"/>
</dbReference>
<dbReference type="PATRIC" id="fig|1218508.4.peg.897"/>
<dbReference type="PANTHER" id="PTHR42695">
    <property type="entry name" value="GLUTAMINE AMIDOTRANSFERASE YLR126C-RELATED"/>
    <property type="match status" value="1"/>
</dbReference>
<gene>
    <name evidence="2" type="ORF">JG29_09130</name>
</gene>
<dbReference type="EMBL" id="JXBZ01000008">
    <property type="protein sequence ID" value="KJY48514.1"/>
    <property type="molecule type" value="Genomic_DNA"/>
</dbReference>
<dbReference type="GO" id="GO:0005829">
    <property type="term" value="C:cytosol"/>
    <property type="evidence" value="ECO:0007669"/>
    <property type="project" value="TreeGrafter"/>
</dbReference>
<protein>
    <submittedName>
        <fullName evidence="2">Class I glutamine amidotransferase</fullName>
    </submittedName>
</protein>
<dbReference type="Gene3D" id="3.40.50.880">
    <property type="match status" value="1"/>
</dbReference>
<keyword evidence="3" id="KW-1185">Reference proteome</keyword>
<dbReference type="Proteomes" id="UP000033695">
    <property type="component" value="Unassembled WGS sequence"/>
</dbReference>
<feature type="domain" description="Glutamine amidotransferase" evidence="1">
    <location>
        <begin position="41"/>
        <end position="171"/>
    </location>
</feature>
<dbReference type="STRING" id="1218508.JG29_09130"/>
<dbReference type="InterPro" id="IPR017926">
    <property type="entry name" value="GATASE"/>
</dbReference>
<organism evidence="2 3">
    <name type="scientific">Bombilactobacillus mellis</name>
    <dbReference type="NCBI Taxonomy" id="1218508"/>
    <lineage>
        <taxon>Bacteria</taxon>
        <taxon>Bacillati</taxon>
        <taxon>Bacillota</taxon>
        <taxon>Bacilli</taxon>
        <taxon>Lactobacillales</taxon>
        <taxon>Lactobacillaceae</taxon>
        <taxon>Bombilactobacillus</taxon>
    </lineage>
</organism>
<dbReference type="InterPro" id="IPR029062">
    <property type="entry name" value="Class_I_gatase-like"/>
</dbReference>
<dbReference type="HOGENOM" id="CLU_054974_3_3_9"/>
<dbReference type="AlphaFoldDB" id="A0A0F4KR95"/>
<keyword evidence="2" id="KW-0808">Transferase</keyword>
<dbReference type="PROSITE" id="PS51273">
    <property type="entry name" value="GATASE_TYPE_1"/>
    <property type="match status" value="1"/>
</dbReference>
<dbReference type="PANTHER" id="PTHR42695:SF5">
    <property type="entry name" value="GLUTAMINE AMIDOTRANSFERASE YLR126C-RELATED"/>
    <property type="match status" value="1"/>
</dbReference>
<sequence length="222" mass="24710">MIINVLQHTPNEGPGAIQTWAHLHQYDFYVYHPYQFQVLPSAAQTDFLVILGGPMSPNDQLPWILQERQLIKTLLQQQVPILGVCFGAQQIVKTLGYAVHKAPVKEVGWGPVTLQSAQIPGLPDKLTVLHWHEEMFELPKKATLLFSNDNLTNQGFVLGHQAVGLQFHLEPQVDNVKEIVVNDAPYIAGSVLQQSAAEIMQTPLPQANQAALFHILDYLTGN</sequence>
<evidence type="ECO:0000259" key="1">
    <source>
        <dbReference type="Pfam" id="PF00117"/>
    </source>
</evidence>
<dbReference type="OrthoDB" id="9807137at2"/>
<comment type="caution">
    <text evidence="2">The sequence shown here is derived from an EMBL/GenBank/DDBJ whole genome shotgun (WGS) entry which is preliminary data.</text>
</comment>
<accession>A0A0F4KR95</accession>
<name>A0A0F4KR95_9LACO</name>
<evidence type="ECO:0000313" key="2">
    <source>
        <dbReference type="EMBL" id="KJY48514.1"/>
    </source>
</evidence>
<evidence type="ECO:0000313" key="3">
    <source>
        <dbReference type="Proteomes" id="UP000033695"/>
    </source>
</evidence>
<dbReference type="InterPro" id="IPR044992">
    <property type="entry name" value="ChyE-like"/>
</dbReference>
<reference evidence="2 3" key="1">
    <citation type="submission" date="2014-12" db="EMBL/GenBank/DDBJ databases">
        <title>Comparative genomics of the lactic acid bacteria isolated from the honey bee gut.</title>
        <authorList>
            <person name="Ellegaard K.M."/>
            <person name="Tamarit D."/>
            <person name="Javelind E."/>
            <person name="Olofsson T."/>
            <person name="Andersson S.G."/>
            <person name="Vasquez A."/>
        </authorList>
    </citation>
    <scope>NUCLEOTIDE SEQUENCE [LARGE SCALE GENOMIC DNA]</scope>
    <source>
        <strain evidence="2 3">Hon2</strain>
    </source>
</reference>
<proteinExistence type="predicted"/>
<keyword evidence="2" id="KW-0315">Glutamine amidotransferase</keyword>